<accession>A0A0C2HPR2</accession>
<protein>
    <submittedName>
        <fullName evidence="1">Uncharacterized protein</fullName>
    </submittedName>
</protein>
<dbReference type="InterPro" id="IPR020908">
    <property type="entry name" value="UPF0738"/>
</dbReference>
<comment type="caution">
    <text evidence="1">The sequence shown here is derived from an EMBL/GenBank/DDBJ whole genome shotgun (WGS) entry which is preliminary data.</text>
</comment>
<dbReference type="EMBL" id="JXII01000002">
    <property type="protein sequence ID" value="KIH71506.1"/>
    <property type="molecule type" value="Genomic_DNA"/>
</dbReference>
<evidence type="ECO:0000313" key="2">
    <source>
        <dbReference type="EMBL" id="MDB0579582.1"/>
    </source>
</evidence>
<sequence>MDIYVTEIKFEDAALKCYAEEDTQGLEAAARMIVDSDNMAFIYMLDDGEAFRRVHFVKETWSMLKAHHGAEVILNTDVILTDFWDELDYLVDNIEDNDNYGEAFESAVKEEFIH</sequence>
<proteinExistence type="predicted"/>
<dbReference type="EMBL" id="JABEVU030000001">
    <property type="protein sequence ID" value="MDB0579582.1"/>
    <property type="molecule type" value="Genomic_DNA"/>
</dbReference>
<keyword evidence="4" id="KW-1185">Reference proteome</keyword>
<gene>
    <name evidence="2" type="ORF">F7P68_0003490</name>
    <name evidence="1" type="ORF">SN16_02190</name>
</gene>
<organism evidence="1 3">
    <name type="scientific">Salinicoccus roseus</name>
    <dbReference type="NCBI Taxonomy" id="45670"/>
    <lineage>
        <taxon>Bacteria</taxon>
        <taxon>Bacillati</taxon>
        <taxon>Bacillota</taxon>
        <taxon>Bacilli</taxon>
        <taxon>Bacillales</taxon>
        <taxon>Staphylococcaceae</taxon>
        <taxon>Salinicoccus</taxon>
    </lineage>
</organism>
<dbReference type="Pfam" id="PF19785">
    <property type="entry name" value="UPF0738"/>
    <property type="match status" value="1"/>
</dbReference>
<reference evidence="2" key="3">
    <citation type="submission" date="2020-04" db="EMBL/GenBank/DDBJ databases">
        <authorList>
            <person name="Tanveer F."/>
            <person name="Xie Y."/>
            <person name="Shinwari Z.K."/>
        </authorList>
    </citation>
    <scope>NUCLEOTIDE SEQUENCE</scope>
    <source>
        <strain evidence="2">MOSEL-ME25</strain>
    </source>
</reference>
<evidence type="ECO:0000313" key="4">
    <source>
        <dbReference type="Proteomes" id="UP000527860"/>
    </source>
</evidence>
<name>A0A0C2HPR2_9STAP</name>
<dbReference type="Proteomes" id="UP000031546">
    <property type="component" value="Unassembled WGS sequence"/>
</dbReference>
<dbReference type="Proteomes" id="UP000527860">
    <property type="component" value="Unassembled WGS sequence"/>
</dbReference>
<dbReference type="RefSeq" id="WP_040104970.1">
    <property type="nucleotide sequence ID" value="NZ_JABEVU030000001.1"/>
</dbReference>
<dbReference type="GeneID" id="77844347"/>
<dbReference type="STRING" id="45670.SN16_02190"/>
<dbReference type="AlphaFoldDB" id="A0A0C2HPR2"/>
<dbReference type="OrthoDB" id="2966478at2"/>
<evidence type="ECO:0000313" key="3">
    <source>
        <dbReference type="Proteomes" id="UP000031546"/>
    </source>
</evidence>
<reference evidence="4" key="2">
    <citation type="submission" date="2020-04" db="EMBL/GenBank/DDBJ databases">
        <title>Genome analysis and biological profiling of marine Cellulosimicrobium funkei MOSEL-ME6.</title>
        <authorList>
            <person name="Tanveer F."/>
            <person name="Xie Y."/>
            <person name="Shinwari Z.K."/>
        </authorList>
    </citation>
    <scope>NUCLEOTIDE SEQUENCE [LARGE SCALE GENOMIC DNA]</scope>
    <source>
        <strain evidence="4">MOSEL-ME25</strain>
    </source>
</reference>
<evidence type="ECO:0000313" key="1">
    <source>
        <dbReference type="EMBL" id="KIH71506.1"/>
    </source>
</evidence>
<reference evidence="2 4" key="4">
    <citation type="submission" date="2022-12" db="EMBL/GenBank/DDBJ databases">
        <title>Genome analysis and biological profiling of marine Salinicoccus roseus MOSEL-ME25.</title>
        <authorList>
            <person name="Mirza F.T."/>
            <person name="Xie Y."/>
            <person name="Shinwari Z.K."/>
        </authorList>
    </citation>
    <scope>NUCLEOTIDE SEQUENCE [LARGE SCALE GENOMIC DNA]</scope>
    <source>
        <strain evidence="2 4">MOSEL-ME25</strain>
    </source>
</reference>
<reference evidence="1 3" key="1">
    <citation type="submission" date="2015-01" db="EMBL/GenBank/DDBJ databases">
        <title>Genome sequences of high lactate-tolerant strain Salinicoccus roseus W12 with industrial interest.</title>
        <authorList>
            <person name="Wang H."/>
            <person name="Yu B."/>
        </authorList>
    </citation>
    <scope>NUCLEOTIDE SEQUENCE [LARGE SCALE GENOMIC DNA]</scope>
    <source>
        <strain evidence="1 3">W12</strain>
    </source>
</reference>